<keyword evidence="1" id="KW-1133">Transmembrane helix</keyword>
<keyword evidence="3" id="KW-1185">Reference proteome</keyword>
<evidence type="ECO:0008006" key="4">
    <source>
        <dbReference type="Google" id="ProtNLM"/>
    </source>
</evidence>
<reference evidence="2 3" key="1">
    <citation type="submission" date="2020-08" db="EMBL/GenBank/DDBJ databases">
        <title>Arenibacter gaetbuli sp. nov., isolated from a sand dune.</title>
        <authorList>
            <person name="Park S."/>
            <person name="Yoon J.-H."/>
        </authorList>
    </citation>
    <scope>NUCLEOTIDE SEQUENCE [LARGE SCALE GENOMIC DNA]</scope>
    <source>
        <strain evidence="2 3">BSSL-BM3</strain>
    </source>
</reference>
<evidence type="ECO:0000256" key="1">
    <source>
        <dbReference type="SAM" id="Phobius"/>
    </source>
</evidence>
<feature type="transmembrane region" description="Helical" evidence="1">
    <location>
        <begin position="82"/>
        <end position="102"/>
    </location>
</feature>
<feature type="transmembrane region" description="Helical" evidence="1">
    <location>
        <begin position="122"/>
        <end position="141"/>
    </location>
</feature>
<dbReference type="EMBL" id="JACLHY010000021">
    <property type="protein sequence ID" value="MBC8769705.1"/>
    <property type="molecule type" value="Genomic_DNA"/>
</dbReference>
<organism evidence="2 3">
    <name type="scientific">Arenibacter arenosicollis</name>
    <dbReference type="NCBI Taxonomy" id="2762274"/>
    <lineage>
        <taxon>Bacteria</taxon>
        <taxon>Pseudomonadati</taxon>
        <taxon>Bacteroidota</taxon>
        <taxon>Flavobacteriia</taxon>
        <taxon>Flavobacteriales</taxon>
        <taxon>Flavobacteriaceae</taxon>
        <taxon>Arenibacter</taxon>
    </lineage>
</organism>
<evidence type="ECO:0000313" key="3">
    <source>
        <dbReference type="Proteomes" id="UP000618952"/>
    </source>
</evidence>
<gene>
    <name evidence="2" type="ORF">H4O18_17025</name>
</gene>
<keyword evidence="1" id="KW-0812">Transmembrane</keyword>
<dbReference type="Proteomes" id="UP000618952">
    <property type="component" value="Unassembled WGS sequence"/>
</dbReference>
<comment type="caution">
    <text evidence="2">The sequence shown here is derived from an EMBL/GenBank/DDBJ whole genome shotgun (WGS) entry which is preliminary data.</text>
</comment>
<name>A0ABR7QR80_9FLAO</name>
<feature type="transmembrane region" description="Helical" evidence="1">
    <location>
        <begin position="12"/>
        <end position="30"/>
    </location>
</feature>
<evidence type="ECO:0000313" key="2">
    <source>
        <dbReference type="EMBL" id="MBC8769705.1"/>
    </source>
</evidence>
<feature type="transmembrane region" description="Helical" evidence="1">
    <location>
        <begin position="161"/>
        <end position="181"/>
    </location>
</feature>
<keyword evidence="1" id="KW-0472">Membrane</keyword>
<protein>
    <recommendedName>
        <fullName evidence="4">Ferric oxidoreductase domain-containing protein</fullName>
    </recommendedName>
</protein>
<feature type="transmembrane region" description="Helical" evidence="1">
    <location>
        <begin position="42"/>
        <end position="62"/>
    </location>
</feature>
<feature type="transmembrane region" description="Helical" evidence="1">
    <location>
        <begin position="193"/>
        <end position="212"/>
    </location>
</feature>
<sequence>MIKSEQRKYIKIIWTIFGISMGYAILRYNVVGTVAWKDLPIFILNKGVSLAAIVLLAFSFSIRPLANLGMPYLNLGLESRKILGISGLLLTIFHVLLSFLIFNPQYYPKFFAEDDSLSIIGNFSLLSGMASFMILGIYHWCFNNRSKGKEMLIEIITSKKFLLGLLFLLGIHLFFMGYSTWSTPSKWQGGLPPISLISFVVVLFGFVVNVLGRASIRKGVN</sequence>
<dbReference type="RefSeq" id="WP_187586781.1">
    <property type="nucleotide sequence ID" value="NZ_JACLHY010000021.1"/>
</dbReference>
<proteinExistence type="predicted"/>
<accession>A0ABR7QR80</accession>